<feature type="domain" description="Protein kinase" evidence="6">
    <location>
        <begin position="101"/>
        <end position="354"/>
    </location>
</feature>
<keyword evidence="4" id="KW-0418">Kinase</keyword>
<proteinExistence type="predicted"/>
<reference evidence="7 8" key="1">
    <citation type="submission" date="2024-06" db="EMBL/GenBank/DDBJ databases">
        <authorList>
            <person name="Pan Q."/>
            <person name="Wen M."/>
            <person name="Jouanno E."/>
            <person name="Zahm M."/>
            <person name="Klopp C."/>
            <person name="Cabau C."/>
            <person name="Louis A."/>
            <person name="Berthelot C."/>
            <person name="Parey E."/>
            <person name="Roest Crollius H."/>
            <person name="Montfort J."/>
            <person name="Robinson-Rechavi M."/>
            <person name="Bouchez O."/>
            <person name="Lampietro C."/>
            <person name="Lopez Roques C."/>
            <person name="Donnadieu C."/>
            <person name="Postlethwait J."/>
            <person name="Bobe J."/>
            <person name="Verreycken H."/>
            <person name="Guiguen Y."/>
        </authorList>
    </citation>
    <scope>NUCLEOTIDE SEQUENCE [LARGE SCALE GENOMIC DNA]</scope>
    <source>
        <strain evidence="7">Up_M1</strain>
        <tissue evidence="7">Testis</tissue>
    </source>
</reference>
<gene>
    <name evidence="7" type="ORF">UPYG_G00200350</name>
</gene>
<keyword evidence="3" id="KW-0547">Nucleotide-binding</keyword>
<dbReference type="GO" id="GO:0005524">
    <property type="term" value="F:ATP binding"/>
    <property type="evidence" value="ECO:0007669"/>
    <property type="project" value="UniProtKB-KW"/>
</dbReference>
<evidence type="ECO:0000256" key="5">
    <source>
        <dbReference type="ARBA" id="ARBA00022840"/>
    </source>
</evidence>
<sequence>MGSDASKDGKSQVQREGRQHCSGLFCNMGRCFNALRHLGPPLPAHWMTQHTVLISRAPVPDNVPLPRHSLQSSVMEWTIPNLISVFLPEFPHRAFPGQDDFQILGFIAKGSFGPILKVKDRLKKKTYAVKVLVKADILKHGFLEQSKEEVNIQRQVSHPFLHNLQDCWQTQCHLFIMCEYCSTGDLYTYWLLKGQFGEKEARVFAAELGCALGFLHNFGVIHRDVKMENVLLSDQGHLRLADFGLSRRLQCGGKAFTICGTIQYMAPEVLSGNPYSYAADWWSLGVLLFSLVTGKFPVPPERDHCNMLRKVRVCQYSMPKILSPELALLLSELLCKNPAQRLNNLERFKRQTFFRGTSFDSQLLQKTPIELILELKNHPDRPTKAMRGLPMDYFQNFDCDILHPPTSTTDLSPSLVHLDMSQAADD</sequence>
<protein>
    <recommendedName>
        <fullName evidence="6">Protein kinase domain-containing protein</fullName>
    </recommendedName>
</protein>
<dbReference type="FunFam" id="1.10.510.10:FF:000571">
    <property type="entry name" value="Maternal embryonic leucine zipper kinase"/>
    <property type="match status" value="1"/>
</dbReference>
<dbReference type="Gene3D" id="1.10.510.10">
    <property type="entry name" value="Transferase(Phosphotransferase) domain 1"/>
    <property type="match status" value="1"/>
</dbReference>
<dbReference type="AlphaFoldDB" id="A0ABD0X8M7"/>
<dbReference type="InterPro" id="IPR000719">
    <property type="entry name" value="Prot_kinase_dom"/>
</dbReference>
<comment type="caution">
    <text evidence="7">The sequence shown here is derived from an EMBL/GenBank/DDBJ whole genome shotgun (WGS) entry which is preliminary data.</text>
</comment>
<evidence type="ECO:0000313" key="7">
    <source>
        <dbReference type="EMBL" id="KAL0973208.1"/>
    </source>
</evidence>
<keyword evidence="8" id="KW-1185">Reference proteome</keyword>
<dbReference type="Proteomes" id="UP001557470">
    <property type="component" value="Unassembled WGS sequence"/>
</dbReference>
<dbReference type="CDD" id="cd05123">
    <property type="entry name" value="STKc_AGC"/>
    <property type="match status" value="1"/>
</dbReference>
<name>A0ABD0X8M7_UMBPY</name>
<dbReference type="PROSITE" id="PS50011">
    <property type="entry name" value="PROTEIN_KINASE_DOM"/>
    <property type="match status" value="1"/>
</dbReference>
<dbReference type="PANTHER" id="PTHR24355">
    <property type="entry name" value="G PROTEIN-COUPLED RECEPTOR KINASE/RIBOSOMAL PROTEIN S6 KINASE"/>
    <property type="match status" value="1"/>
</dbReference>
<dbReference type="PANTHER" id="PTHR24355:SF1">
    <property type="entry name" value="RIBOSOMAL PROTEIN S6 KINASE-RELATED PROTEIN"/>
    <property type="match status" value="1"/>
</dbReference>
<keyword evidence="1" id="KW-0723">Serine/threonine-protein kinase</keyword>
<evidence type="ECO:0000256" key="3">
    <source>
        <dbReference type="ARBA" id="ARBA00022741"/>
    </source>
</evidence>
<evidence type="ECO:0000313" key="8">
    <source>
        <dbReference type="Proteomes" id="UP001557470"/>
    </source>
</evidence>
<organism evidence="7 8">
    <name type="scientific">Umbra pygmaea</name>
    <name type="common">Eastern mudminnow</name>
    <dbReference type="NCBI Taxonomy" id="75934"/>
    <lineage>
        <taxon>Eukaryota</taxon>
        <taxon>Metazoa</taxon>
        <taxon>Chordata</taxon>
        <taxon>Craniata</taxon>
        <taxon>Vertebrata</taxon>
        <taxon>Euteleostomi</taxon>
        <taxon>Actinopterygii</taxon>
        <taxon>Neopterygii</taxon>
        <taxon>Teleostei</taxon>
        <taxon>Protacanthopterygii</taxon>
        <taxon>Esociformes</taxon>
        <taxon>Umbridae</taxon>
        <taxon>Umbra</taxon>
    </lineage>
</organism>
<dbReference type="SUPFAM" id="SSF56112">
    <property type="entry name" value="Protein kinase-like (PK-like)"/>
    <property type="match status" value="1"/>
</dbReference>
<dbReference type="GO" id="GO:0004674">
    <property type="term" value="F:protein serine/threonine kinase activity"/>
    <property type="evidence" value="ECO:0007669"/>
    <property type="project" value="UniProtKB-KW"/>
</dbReference>
<evidence type="ECO:0000259" key="6">
    <source>
        <dbReference type="PROSITE" id="PS50011"/>
    </source>
</evidence>
<evidence type="ECO:0000256" key="4">
    <source>
        <dbReference type="ARBA" id="ARBA00022777"/>
    </source>
</evidence>
<dbReference type="PROSITE" id="PS00108">
    <property type="entry name" value="PROTEIN_KINASE_ST"/>
    <property type="match status" value="1"/>
</dbReference>
<dbReference type="InterPro" id="IPR008271">
    <property type="entry name" value="Ser/Thr_kinase_AS"/>
</dbReference>
<dbReference type="InterPro" id="IPR011009">
    <property type="entry name" value="Kinase-like_dom_sf"/>
</dbReference>
<keyword evidence="5" id="KW-0067">ATP-binding</keyword>
<evidence type="ECO:0000256" key="1">
    <source>
        <dbReference type="ARBA" id="ARBA00022527"/>
    </source>
</evidence>
<keyword evidence="2" id="KW-0808">Transferase</keyword>
<dbReference type="Pfam" id="PF00069">
    <property type="entry name" value="Pkinase"/>
    <property type="match status" value="1"/>
</dbReference>
<dbReference type="Gene3D" id="3.30.200.20">
    <property type="entry name" value="Phosphorylase Kinase, domain 1"/>
    <property type="match status" value="1"/>
</dbReference>
<dbReference type="EMBL" id="JAGEUA010000006">
    <property type="protein sequence ID" value="KAL0973208.1"/>
    <property type="molecule type" value="Genomic_DNA"/>
</dbReference>
<dbReference type="SMART" id="SM00220">
    <property type="entry name" value="S_TKc"/>
    <property type="match status" value="1"/>
</dbReference>
<evidence type="ECO:0000256" key="2">
    <source>
        <dbReference type="ARBA" id="ARBA00022679"/>
    </source>
</evidence>
<dbReference type="InterPro" id="IPR045270">
    <property type="entry name" value="STKc_AGC"/>
</dbReference>
<accession>A0ABD0X8M7</accession>